<comment type="caution">
    <text evidence="2">The sequence shown here is derived from an EMBL/GenBank/DDBJ whole genome shotgun (WGS) entry which is preliminary data.</text>
</comment>
<dbReference type="Pfam" id="PF12872">
    <property type="entry name" value="OST-HTH"/>
    <property type="match status" value="1"/>
</dbReference>
<evidence type="ECO:0000259" key="1">
    <source>
        <dbReference type="Pfam" id="PF12872"/>
    </source>
</evidence>
<name>A0A553PSI3_TIGCA</name>
<gene>
    <name evidence="2" type="ORF">TCAL_14464</name>
</gene>
<keyword evidence="3" id="KW-1185">Reference proteome</keyword>
<sequence length="141" mass="16141">MNQLIRVREAESNQSPKIRLIDRSYIKLLPRTEHDKLYCSDLEALFAEKYKTALSPGQYGYPNIKNLLESGLSKHFTIRGRGSRKVICVAKEMPEKSQDSSTIVVVLQLCAHATFPPGWRFLQPTSFSSWFISNRCGSCWQ</sequence>
<dbReference type="AlphaFoldDB" id="A0A553PSI3"/>
<accession>A0A553PSI3</accession>
<protein>
    <recommendedName>
        <fullName evidence="1">HTH OST-type domain-containing protein</fullName>
    </recommendedName>
</protein>
<dbReference type="EMBL" id="VCGU01000001">
    <property type="protein sequence ID" value="TRY80638.1"/>
    <property type="molecule type" value="Genomic_DNA"/>
</dbReference>
<evidence type="ECO:0000313" key="3">
    <source>
        <dbReference type="Proteomes" id="UP000318571"/>
    </source>
</evidence>
<dbReference type="Gene3D" id="3.30.420.610">
    <property type="entry name" value="LOTUS domain-like"/>
    <property type="match status" value="1"/>
</dbReference>
<dbReference type="InterPro" id="IPR041966">
    <property type="entry name" value="LOTUS-like"/>
</dbReference>
<proteinExistence type="predicted"/>
<feature type="domain" description="HTH OST-type" evidence="1">
    <location>
        <begin position="26"/>
        <end position="86"/>
    </location>
</feature>
<dbReference type="Proteomes" id="UP000318571">
    <property type="component" value="Chromosome 12"/>
</dbReference>
<reference evidence="2 3" key="1">
    <citation type="journal article" date="2018" name="Nat. Ecol. Evol.">
        <title>Genomic signatures of mitonuclear coevolution across populations of Tigriopus californicus.</title>
        <authorList>
            <person name="Barreto F.S."/>
            <person name="Watson E.T."/>
            <person name="Lima T.G."/>
            <person name="Willett C.S."/>
            <person name="Edmands S."/>
            <person name="Li W."/>
            <person name="Burton R.S."/>
        </authorList>
    </citation>
    <scope>NUCLEOTIDE SEQUENCE [LARGE SCALE GENOMIC DNA]</scope>
    <source>
        <strain evidence="2 3">San Diego</strain>
    </source>
</reference>
<organism evidence="2 3">
    <name type="scientific">Tigriopus californicus</name>
    <name type="common">Marine copepod</name>
    <dbReference type="NCBI Taxonomy" id="6832"/>
    <lineage>
        <taxon>Eukaryota</taxon>
        <taxon>Metazoa</taxon>
        <taxon>Ecdysozoa</taxon>
        <taxon>Arthropoda</taxon>
        <taxon>Crustacea</taxon>
        <taxon>Multicrustacea</taxon>
        <taxon>Hexanauplia</taxon>
        <taxon>Copepoda</taxon>
        <taxon>Harpacticoida</taxon>
        <taxon>Harpacticidae</taxon>
        <taxon>Tigriopus</taxon>
    </lineage>
</organism>
<evidence type="ECO:0000313" key="2">
    <source>
        <dbReference type="EMBL" id="TRY80638.1"/>
    </source>
</evidence>
<dbReference type="InterPro" id="IPR025605">
    <property type="entry name" value="OST-HTH/LOTUS_dom"/>
</dbReference>